<evidence type="ECO:0000256" key="2">
    <source>
        <dbReference type="SAM" id="MobiDB-lite"/>
    </source>
</evidence>
<feature type="coiled-coil region" evidence="1">
    <location>
        <begin position="448"/>
        <end position="482"/>
    </location>
</feature>
<reference evidence="3" key="1">
    <citation type="submission" date="2022-02" db="EMBL/GenBank/DDBJ databases">
        <title>Atlantic sturgeon de novo genome assembly.</title>
        <authorList>
            <person name="Stock M."/>
            <person name="Klopp C."/>
            <person name="Guiguen Y."/>
            <person name="Cabau C."/>
            <person name="Parinello H."/>
            <person name="Santidrian Yebra-Pimentel E."/>
            <person name="Kuhl H."/>
            <person name="Dirks R.P."/>
            <person name="Guessner J."/>
            <person name="Wuertz S."/>
            <person name="Du K."/>
            <person name="Schartl M."/>
        </authorList>
    </citation>
    <scope>NUCLEOTIDE SEQUENCE</scope>
    <source>
        <strain evidence="3">STURGEONOMICS-FGT-2020</strain>
        <tissue evidence="3">Whole blood</tissue>
    </source>
</reference>
<protein>
    <submittedName>
        <fullName evidence="3">Coiled-coil domain-containing protein 178</fullName>
    </submittedName>
</protein>
<feature type="coiled-coil region" evidence="1">
    <location>
        <begin position="596"/>
        <end position="662"/>
    </location>
</feature>
<dbReference type="PANTHER" id="PTHR35088">
    <property type="entry name" value="COILED-COIL DOMAIN-CONTAINING PROTEIN 178"/>
    <property type="match status" value="1"/>
</dbReference>
<evidence type="ECO:0000313" key="3">
    <source>
        <dbReference type="EMBL" id="KAK1173757.1"/>
    </source>
</evidence>
<dbReference type="AlphaFoldDB" id="A0AAD8LSZ8"/>
<dbReference type="InterPro" id="IPR038826">
    <property type="entry name" value="CCDC178"/>
</dbReference>
<sequence length="894" mass="103080">MPDVKLLTFPSKGEESRLQNEASTGLPMVLVPSLPKAEAEATAGNFQSRQQTTVSGAKNDLLLVCSTRRRSCALVNTPSPCINKAIHHIQELERKIEGWFQQLEHTPHQMFPLTVQDGKVVRFSSPDPSSVQPLVSTLFLPDLSVEGMGLCARESGTSTPLREETRAVLSEVIDLIARLEADRQEAEAALKTEKERRKTLGKKIDCLSLWRLQQLPAAVQKEHESCVRDICELQWHLKCKEEIQKQERERLTKTEVLNLRLQDDIDFVKKHSPLLKEKMKMESLTISLIEKSQEEANKKMSETDSKLQQKQWQFDDASSKAKEEQQNMVKEINDIMYTLQELQNDFGQTKVVWNMYCNKVLEIEKKMEDGDKLFKELQEIIPVLEEQETTLNNEITDLMLKIEEQVFQNQDLKNKYEKLQQHTQITTSDGESKISLLREKYNRKFRDLSDMRNKNKECELEIEDLIQKIQESEDTVVRLQKERTRMCKAIGRNKEHTIKAKAELSQVVMIHSASKAMLEDMEQQTFIDEAKIRKTIENTRKECMKEIKELVIIKSKMASGNSELKQGQADANIEKEDTQKIFYEVMTETNQHQKKVEEFQKLNKETIERVKNLKTTLLEHEMKLTQTEGILSEKKITAQRQLRDLNEQNSEVSNELDRVLMRTEDLRKKTEYFKASQIAMEKVAKAAEDATAELQIDFQAVEFKYKNAVSSVNNLQTEVANCKKRFELSKETHSTLFENRQNIMAENETALQNSRQKNLDLALEYRALQKTFLETKSSLVCSYDKNVQKSASLQDHQQLSLLQRRMHRAVVEYFEQRSLHSQAGLATFQALSHKNSQDVGRVQEDLSKAVQRISAFLHSLTDGSTTTEDAATNKQPAIDAFLKHKKKPTVQITV</sequence>
<dbReference type="Proteomes" id="UP001230051">
    <property type="component" value="Unassembled WGS sequence"/>
</dbReference>
<proteinExistence type="predicted"/>
<accession>A0AAD8LSZ8</accession>
<feature type="region of interest" description="Disordered" evidence="2">
    <location>
        <begin position="1"/>
        <end position="24"/>
    </location>
</feature>
<evidence type="ECO:0000313" key="4">
    <source>
        <dbReference type="Proteomes" id="UP001230051"/>
    </source>
</evidence>
<organism evidence="3 4">
    <name type="scientific">Acipenser oxyrinchus oxyrinchus</name>
    <dbReference type="NCBI Taxonomy" id="40147"/>
    <lineage>
        <taxon>Eukaryota</taxon>
        <taxon>Metazoa</taxon>
        <taxon>Chordata</taxon>
        <taxon>Craniata</taxon>
        <taxon>Vertebrata</taxon>
        <taxon>Euteleostomi</taxon>
        <taxon>Actinopterygii</taxon>
        <taxon>Chondrostei</taxon>
        <taxon>Acipenseriformes</taxon>
        <taxon>Acipenseridae</taxon>
        <taxon>Acipenser</taxon>
    </lineage>
</organism>
<comment type="caution">
    <text evidence="3">The sequence shown here is derived from an EMBL/GenBank/DDBJ whole genome shotgun (WGS) entry which is preliminary data.</text>
</comment>
<evidence type="ECO:0000256" key="1">
    <source>
        <dbReference type="SAM" id="Coils"/>
    </source>
</evidence>
<dbReference type="EMBL" id="JAGXEW010000003">
    <property type="protein sequence ID" value="KAK1173757.1"/>
    <property type="molecule type" value="Genomic_DNA"/>
</dbReference>
<dbReference type="PANTHER" id="PTHR35088:SF1">
    <property type="entry name" value="COILED-COIL DOMAIN-CONTAINING PROTEIN 178"/>
    <property type="match status" value="1"/>
</dbReference>
<name>A0AAD8LSZ8_ACIOX</name>
<gene>
    <name evidence="3" type="primary">CCDC178</name>
    <name evidence="3" type="ORF">AOXY_G3947</name>
</gene>
<keyword evidence="1" id="KW-0175">Coiled coil</keyword>
<keyword evidence="4" id="KW-1185">Reference proteome</keyword>
<feature type="coiled-coil region" evidence="1">
    <location>
        <begin position="169"/>
        <end position="203"/>
    </location>
</feature>